<dbReference type="KEGG" id="tpro:Ga0080559_TMP3837"/>
<evidence type="ECO:0000259" key="2">
    <source>
        <dbReference type="SMART" id="SM00881"/>
    </source>
</evidence>
<dbReference type="Pfam" id="PF13380">
    <property type="entry name" value="CoA_binding_2"/>
    <property type="match status" value="1"/>
</dbReference>
<dbReference type="Gene3D" id="3.40.50.261">
    <property type="entry name" value="Succinyl-CoA synthetase domains"/>
    <property type="match status" value="2"/>
</dbReference>
<accession>A0A1U7D927</accession>
<gene>
    <name evidence="3" type="ORF">Ga0080559_TMP3837</name>
</gene>
<keyword evidence="1" id="KW-0816">Tricarboxylic acid cycle</keyword>
<protein>
    <submittedName>
        <fullName evidence="3">Acyl-CoA synthetase (NDP forming)</fullName>
    </submittedName>
</protein>
<dbReference type="EMBL" id="CP014796">
    <property type="protein sequence ID" value="APX24633.1"/>
    <property type="molecule type" value="Genomic_DNA"/>
</dbReference>
<evidence type="ECO:0000313" key="3">
    <source>
        <dbReference type="EMBL" id="APX24633.1"/>
    </source>
</evidence>
<dbReference type="InterPro" id="IPR016102">
    <property type="entry name" value="Succinyl-CoA_synth-like"/>
</dbReference>
<sequence length="570" mass="58864">MTRDYSRLLKPRSVALLGSENWCRDVISNLREMGYVWDIWPVVPGERTVGGLRAFAAVEGLPDAPDLAFVGAEGEAAVALVASLAEFGTGATLVPGEADAAELAKAAGEMLLLGPGCRGMINAMERAAIWDGPHGLHPVRRGVAILARSPSLAQTLTMQRRGLPIACMVVAAPGPAQTRMAVLARALLEDERITALGVQAEDLGGPELFLSLAQVAERLGKSVVVLRAGEEPGATALIARGGMARVRTPEAFLEALKILHVTGALPANTLAALSFGGCAASLIRELGTGRGLSFPAFSPAQQRALSDALGLAEPPENPIDAFEAVTLPAPELTRIVVETMSGRAVLTLLVMECPREDRCPDAAWDHLAEAAADARHRVGMPLALVSTLPEGMPEARAEALMAQGLIPLAGLAAAFEALQACVTLGGPLRHPAPLFMPVGGTESGEGIDTARVHASLAAEGVEVGPATDPAELELRLHIAAQPSFGYVLGFSRGLERATGLLPLRAGEAQALLAQLGLDAQAAAAVVPAVLSVQDYVIAQNGALVELELSLDPGQTGGARASGLRVRAAGG</sequence>
<keyword evidence="4" id="KW-1185">Reference proteome</keyword>
<dbReference type="SMART" id="SM00881">
    <property type="entry name" value="CoA_binding"/>
    <property type="match status" value="1"/>
</dbReference>
<dbReference type="OrthoDB" id="9807426at2"/>
<proteinExistence type="predicted"/>
<dbReference type="PANTHER" id="PTHR42793:SF4">
    <property type="entry name" value="BLL6376 PROTEIN"/>
    <property type="match status" value="1"/>
</dbReference>
<reference evidence="3 4" key="1">
    <citation type="submission" date="2016-03" db="EMBL/GenBank/DDBJ databases">
        <title>Deep-sea bacteria in the southern Pacific.</title>
        <authorList>
            <person name="Tang K."/>
        </authorList>
    </citation>
    <scope>NUCLEOTIDE SEQUENCE [LARGE SCALE GENOMIC DNA]</scope>
    <source>
        <strain evidence="3 4">JLT2016</strain>
    </source>
</reference>
<dbReference type="AlphaFoldDB" id="A0A1U7D927"/>
<dbReference type="Proteomes" id="UP000186559">
    <property type="component" value="Chromosome"/>
</dbReference>
<dbReference type="GO" id="GO:0006099">
    <property type="term" value="P:tricarboxylic acid cycle"/>
    <property type="evidence" value="ECO:0007669"/>
    <property type="project" value="UniProtKB-KW"/>
</dbReference>
<dbReference type="SUPFAM" id="SSF51735">
    <property type="entry name" value="NAD(P)-binding Rossmann-fold domains"/>
    <property type="match status" value="1"/>
</dbReference>
<dbReference type="InterPro" id="IPR003781">
    <property type="entry name" value="CoA-bd"/>
</dbReference>
<dbReference type="RefSeq" id="WP_076624444.1">
    <property type="nucleotide sequence ID" value="NZ_BMEW01000001.1"/>
</dbReference>
<dbReference type="InterPro" id="IPR036291">
    <property type="entry name" value="NAD(P)-bd_dom_sf"/>
</dbReference>
<dbReference type="SUPFAM" id="SSF52210">
    <property type="entry name" value="Succinyl-CoA synthetase domains"/>
    <property type="match status" value="2"/>
</dbReference>
<feature type="domain" description="CoA-binding" evidence="2">
    <location>
        <begin position="8"/>
        <end position="99"/>
    </location>
</feature>
<dbReference type="PANTHER" id="PTHR42793">
    <property type="entry name" value="COA BINDING DOMAIN CONTAINING PROTEIN"/>
    <property type="match status" value="1"/>
</dbReference>
<evidence type="ECO:0000256" key="1">
    <source>
        <dbReference type="ARBA" id="ARBA00022532"/>
    </source>
</evidence>
<organism evidence="3 4">
    <name type="scientific">Salipiger profundus</name>
    <dbReference type="NCBI Taxonomy" id="1229727"/>
    <lineage>
        <taxon>Bacteria</taxon>
        <taxon>Pseudomonadati</taxon>
        <taxon>Pseudomonadota</taxon>
        <taxon>Alphaproteobacteria</taxon>
        <taxon>Rhodobacterales</taxon>
        <taxon>Roseobacteraceae</taxon>
        <taxon>Salipiger</taxon>
    </lineage>
</organism>
<evidence type="ECO:0000313" key="4">
    <source>
        <dbReference type="Proteomes" id="UP000186559"/>
    </source>
</evidence>
<dbReference type="Gene3D" id="3.40.50.720">
    <property type="entry name" value="NAD(P)-binding Rossmann-like Domain"/>
    <property type="match status" value="1"/>
</dbReference>
<name>A0A1U7D927_9RHOB</name>
<dbReference type="STRING" id="1229727.Ga0080559_TMP3837"/>